<dbReference type="InterPro" id="IPR005811">
    <property type="entry name" value="SUCC_ACL_C"/>
</dbReference>
<feature type="non-terminal residue" evidence="2">
    <location>
        <position position="1"/>
    </location>
</feature>
<sequence length="67" mass="7021">QLSHIDMNNAPLLIAHVCGTEADPQIRSQQISALQNAGVIIASSNAQAALWASTVAQTQLQKKGLNA</sequence>
<comment type="caution">
    <text evidence="2">The sequence shown here is derived from an EMBL/GenBank/DDBJ whole genome shotgun (WGS) entry which is preliminary data.</text>
</comment>
<reference evidence="2" key="2">
    <citation type="submission" date="2019-09" db="EMBL/GenBank/DDBJ databases">
        <authorList>
            <consortium name="NCBI Pathogen Detection Project"/>
        </authorList>
    </citation>
    <scope>NUCLEOTIDE SEQUENCE</scope>
    <source>
        <strain evidence="2">EC00631</strain>
    </source>
</reference>
<feature type="domain" description="ATP-citrate synthase/succinyl-CoA ligase C-terminal" evidence="1">
    <location>
        <begin position="8"/>
        <end position="55"/>
    </location>
</feature>
<protein>
    <recommendedName>
        <fullName evidence="1">ATP-citrate synthase/succinyl-CoA ligase C-terminal domain-containing protein</fullName>
    </recommendedName>
</protein>
<dbReference type="InterPro" id="IPR016102">
    <property type="entry name" value="Succinyl-CoA_synth-like"/>
</dbReference>
<dbReference type="Pfam" id="PF00549">
    <property type="entry name" value="Ligase_CoA"/>
    <property type="match status" value="1"/>
</dbReference>
<name>A0A7A6UPI6_ECOLX</name>
<dbReference type="GO" id="GO:0003824">
    <property type="term" value="F:catalytic activity"/>
    <property type="evidence" value="ECO:0007669"/>
    <property type="project" value="InterPro"/>
</dbReference>
<evidence type="ECO:0000259" key="1">
    <source>
        <dbReference type="Pfam" id="PF00549"/>
    </source>
</evidence>
<dbReference type="EMBL" id="DABHAW010000045">
    <property type="protein sequence ID" value="HAJ1127646.1"/>
    <property type="molecule type" value="Genomic_DNA"/>
</dbReference>
<organism evidence="2">
    <name type="scientific">Escherichia coli</name>
    <dbReference type="NCBI Taxonomy" id="562"/>
    <lineage>
        <taxon>Bacteria</taxon>
        <taxon>Pseudomonadati</taxon>
        <taxon>Pseudomonadota</taxon>
        <taxon>Gammaproteobacteria</taxon>
        <taxon>Enterobacterales</taxon>
        <taxon>Enterobacteriaceae</taxon>
        <taxon>Escherichia</taxon>
    </lineage>
</organism>
<dbReference type="AlphaFoldDB" id="A0A7A6UPI6"/>
<proteinExistence type="predicted"/>
<gene>
    <name evidence="2" type="ORF">HL619_23940</name>
</gene>
<dbReference type="Gene3D" id="3.40.50.261">
    <property type="entry name" value="Succinyl-CoA synthetase domains"/>
    <property type="match status" value="1"/>
</dbReference>
<accession>A0A7A6UPI6</accession>
<evidence type="ECO:0000313" key="2">
    <source>
        <dbReference type="EMBL" id="HAJ1127646.1"/>
    </source>
</evidence>
<reference evidence="2" key="1">
    <citation type="journal article" date="2018" name="Genome Biol.">
        <title>SKESA: strategic k-mer extension for scrupulous assemblies.</title>
        <authorList>
            <person name="Souvorov A."/>
            <person name="Agarwala R."/>
            <person name="Lipman D.J."/>
        </authorList>
    </citation>
    <scope>NUCLEOTIDE SEQUENCE</scope>
    <source>
        <strain evidence="2">EC00631</strain>
    </source>
</reference>